<reference evidence="10 11" key="1">
    <citation type="submission" date="2022-06" db="EMBL/GenBank/DDBJ databases">
        <title>Isolation of gut microbiota from human fecal samples.</title>
        <authorList>
            <person name="Pamer E.G."/>
            <person name="Barat B."/>
            <person name="Waligurski E."/>
            <person name="Medina S."/>
            <person name="Paddock L."/>
            <person name="Mostad J."/>
        </authorList>
    </citation>
    <scope>NUCLEOTIDE SEQUENCE [LARGE SCALE GENOMIC DNA]</scope>
    <source>
        <strain evidence="10 11">DFI.9.90</strain>
    </source>
</reference>
<evidence type="ECO:0000256" key="6">
    <source>
        <dbReference type="ARBA" id="ARBA00023049"/>
    </source>
</evidence>
<sequence>MKFLINKERLLKNFLEYLAIDSESGNEAAMAGRAAADLKALGCRVRIDEAGSVVAVFAGEAPALLMSAHIDTVTPGKGIRPIITDGVIHTDGSTILGGDDKSGVAAIIEAITAAREQGIAHRAVEVVLTVGEEVGMIGSKSLDYSKLSAKEAVVFDSSGDAGKIITAAPGQTKIRVEIKGVAAHAGLAPEKGVSAIQVGAAAVSAMKLLRIDEETTANIGTFKAVGATNIVSPCVCIEAEVRSRDNAKLEAQTKHMVECLEKACRDFGAKLDCQAATSYTGYTQSDDEPLVITVVEACKRLGLKPVIGSTGGGSDANIMNANGIKAVVLGTGMDKVHTTSERITVKNLEDTARLALELMRL</sequence>
<dbReference type="InterPro" id="IPR036264">
    <property type="entry name" value="Bact_exopeptidase_dim_dom"/>
</dbReference>
<dbReference type="Proteomes" id="UP001205919">
    <property type="component" value="Unassembled WGS sequence"/>
</dbReference>
<dbReference type="GO" id="GO:0006508">
    <property type="term" value="P:proteolysis"/>
    <property type="evidence" value="ECO:0007669"/>
    <property type="project" value="UniProtKB-KW"/>
</dbReference>
<dbReference type="Gene3D" id="3.30.70.360">
    <property type="match status" value="1"/>
</dbReference>
<comment type="cofactor">
    <cofactor evidence="1">
        <name>Zn(2+)</name>
        <dbReference type="ChEBI" id="CHEBI:29105"/>
    </cofactor>
</comment>
<feature type="domain" description="Peptidase M20 dimerisation" evidence="9">
    <location>
        <begin position="170"/>
        <end position="265"/>
    </location>
</feature>
<evidence type="ECO:0000313" key="10">
    <source>
        <dbReference type="EMBL" id="MCQ4815539.1"/>
    </source>
</evidence>
<dbReference type="PIRSF" id="PIRSF001123">
    <property type="entry name" value="PepA_GA"/>
    <property type="match status" value="1"/>
</dbReference>
<evidence type="ECO:0000259" key="9">
    <source>
        <dbReference type="Pfam" id="PF07687"/>
    </source>
</evidence>
<evidence type="ECO:0000256" key="7">
    <source>
        <dbReference type="PIRNR" id="PIRNR001123"/>
    </source>
</evidence>
<dbReference type="PANTHER" id="PTHR42994:SF2">
    <property type="entry name" value="PEPTIDASE"/>
    <property type="match status" value="1"/>
</dbReference>
<comment type="cofactor">
    <cofactor evidence="8">
        <name>a divalent metal cation</name>
        <dbReference type="ChEBI" id="CHEBI:60240"/>
    </cofactor>
    <text evidence="8">Binds 2 divalent metal cations per subunit.</text>
</comment>
<dbReference type="EMBL" id="JANFYT010000041">
    <property type="protein sequence ID" value="MCQ4815539.1"/>
    <property type="molecule type" value="Genomic_DNA"/>
</dbReference>
<name>A0AAW5K8P7_9BACT</name>
<accession>A0AAW5K8P7</accession>
<evidence type="ECO:0000256" key="1">
    <source>
        <dbReference type="ARBA" id="ARBA00001947"/>
    </source>
</evidence>
<feature type="binding site" evidence="8">
    <location>
        <position position="69"/>
    </location>
    <ligand>
        <name>Zn(2+)</name>
        <dbReference type="ChEBI" id="CHEBI:29105"/>
        <label>1</label>
    </ligand>
</feature>
<evidence type="ECO:0000256" key="4">
    <source>
        <dbReference type="ARBA" id="ARBA00022801"/>
    </source>
</evidence>
<dbReference type="NCBIfam" id="TIGR01883">
    <property type="entry name" value="PepT-like"/>
    <property type="match status" value="1"/>
</dbReference>
<dbReference type="InterPro" id="IPR011650">
    <property type="entry name" value="Peptidase_M20_dimer"/>
</dbReference>
<dbReference type="PROSITE" id="PS00758">
    <property type="entry name" value="ARGE_DAPE_CPG2_1"/>
    <property type="match status" value="1"/>
</dbReference>
<keyword evidence="11" id="KW-1185">Reference proteome</keyword>
<dbReference type="GO" id="GO:0046872">
    <property type="term" value="F:metal ion binding"/>
    <property type="evidence" value="ECO:0007669"/>
    <property type="project" value="UniProtKB-UniRule"/>
</dbReference>
<protein>
    <submittedName>
        <fullName evidence="10">M20/M25/M40 family metallo-hydrolase</fullName>
    </submittedName>
</protein>
<evidence type="ECO:0000313" key="11">
    <source>
        <dbReference type="Proteomes" id="UP001205919"/>
    </source>
</evidence>
<organism evidence="10 11">
    <name type="scientific">Cloacibacillus evryensis</name>
    <dbReference type="NCBI Taxonomy" id="508460"/>
    <lineage>
        <taxon>Bacteria</taxon>
        <taxon>Thermotogati</taxon>
        <taxon>Synergistota</taxon>
        <taxon>Synergistia</taxon>
        <taxon>Synergistales</taxon>
        <taxon>Synergistaceae</taxon>
        <taxon>Cloacibacillus</taxon>
    </lineage>
</organism>
<dbReference type="PANTHER" id="PTHR42994">
    <property type="entry name" value="PEPTIDASE T"/>
    <property type="match status" value="1"/>
</dbReference>
<evidence type="ECO:0000256" key="5">
    <source>
        <dbReference type="ARBA" id="ARBA00022833"/>
    </source>
</evidence>
<comment type="similarity">
    <text evidence="7">Belongs to the peptidase M42 family.</text>
</comment>
<keyword evidence="3 8" id="KW-0479">Metal-binding</keyword>
<keyword evidence="4" id="KW-0378">Hydrolase</keyword>
<comment type="caution">
    <text evidence="10">The sequence shown here is derived from an EMBL/GenBank/DDBJ whole genome shotgun (WGS) entry which is preliminary data.</text>
</comment>
<dbReference type="SUPFAM" id="SSF55031">
    <property type="entry name" value="Bacterial exopeptidase dimerisation domain"/>
    <property type="match status" value="1"/>
</dbReference>
<evidence type="ECO:0000256" key="2">
    <source>
        <dbReference type="ARBA" id="ARBA00022670"/>
    </source>
</evidence>
<evidence type="ECO:0000256" key="8">
    <source>
        <dbReference type="PIRSR" id="PIRSR001123-2"/>
    </source>
</evidence>
<dbReference type="AlphaFoldDB" id="A0AAW5K8P7"/>
<dbReference type="Pfam" id="PF07687">
    <property type="entry name" value="M20_dimer"/>
    <property type="match status" value="1"/>
</dbReference>
<dbReference type="InterPro" id="IPR002933">
    <property type="entry name" value="Peptidase_M20"/>
</dbReference>
<dbReference type="InterPro" id="IPR010162">
    <property type="entry name" value="PepT-like"/>
</dbReference>
<keyword evidence="5" id="KW-0862">Zinc</keyword>
<dbReference type="RefSeq" id="WP_256182310.1">
    <property type="nucleotide sequence ID" value="NZ_CAJLEK010000123.1"/>
</dbReference>
<dbReference type="SUPFAM" id="SSF53187">
    <property type="entry name" value="Zn-dependent exopeptidases"/>
    <property type="match status" value="1"/>
</dbReference>
<evidence type="ECO:0000256" key="3">
    <source>
        <dbReference type="ARBA" id="ARBA00022723"/>
    </source>
</evidence>
<keyword evidence="2" id="KW-0645">Protease</keyword>
<gene>
    <name evidence="10" type="ORF">NE630_13960</name>
</gene>
<dbReference type="InterPro" id="IPR008007">
    <property type="entry name" value="Peptidase_M42"/>
</dbReference>
<dbReference type="InterPro" id="IPR001261">
    <property type="entry name" value="ArgE/DapE_CS"/>
</dbReference>
<dbReference type="GO" id="GO:0004177">
    <property type="term" value="F:aminopeptidase activity"/>
    <property type="evidence" value="ECO:0007669"/>
    <property type="project" value="UniProtKB-UniRule"/>
</dbReference>
<keyword evidence="6" id="KW-0482">Metalloprotease</keyword>
<dbReference type="GO" id="GO:0008237">
    <property type="term" value="F:metallopeptidase activity"/>
    <property type="evidence" value="ECO:0007669"/>
    <property type="project" value="UniProtKB-KW"/>
</dbReference>
<dbReference type="Gene3D" id="3.40.630.10">
    <property type="entry name" value="Zn peptidases"/>
    <property type="match status" value="1"/>
</dbReference>
<proteinExistence type="inferred from homology"/>
<dbReference type="Pfam" id="PF01546">
    <property type="entry name" value="Peptidase_M20"/>
    <property type="match status" value="1"/>
</dbReference>